<gene>
    <name evidence="2" type="primary">sseI</name>
    <name evidence="2" type="ORF">G4B41_004883</name>
</gene>
<reference evidence="2" key="2">
    <citation type="submission" date="2018-07" db="EMBL/GenBank/DDBJ databases">
        <authorList>
            <consortium name="NCBI Pathogen Detection Project"/>
        </authorList>
    </citation>
    <scope>NUCLEOTIDE SEQUENCE</scope>
    <source>
        <strain evidence="2">13-1494</strain>
    </source>
</reference>
<comment type="caution">
    <text evidence="2">The sequence shown here is derived from an EMBL/GenBank/DDBJ whole genome shotgun (WGS) entry which is preliminary data.</text>
</comment>
<dbReference type="Pfam" id="PF15645">
    <property type="entry name" value="Tox-PLDMTX"/>
    <property type="match status" value="1"/>
</dbReference>
<protein>
    <submittedName>
        <fullName evidence="2">SPI-2 type III secretion system effector SseI</fullName>
    </submittedName>
</protein>
<accession>A0A730Y496</accession>
<name>A0A730Y496_SALDU</name>
<evidence type="ECO:0000313" key="2">
    <source>
        <dbReference type="EMBL" id="HAE4078566.1"/>
    </source>
</evidence>
<dbReference type="EMBL" id="DAARVE010000128">
    <property type="protein sequence ID" value="HAE4078566.1"/>
    <property type="molecule type" value="Genomic_DNA"/>
</dbReference>
<dbReference type="InterPro" id="IPR028907">
    <property type="entry name" value="Tox-PLDMTX_dom"/>
</dbReference>
<sequence length="142" mass="16446">LMTPVSNFMNEKGFDNIRYRGIFIWDKPTEEITTNHFAVVGNKEGKDYVFDVSAHQFENRGMSNLNGPLILSADEWVCKYRMATRRKLIYYTDFSNSSIAANAYDALPRELESESMAGKVFVTSPRWFNTFKKQKYSLIGKM</sequence>
<dbReference type="Gene3D" id="3.10.670.10">
    <property type="entry name" value="Secreted effector protein ssei"/>
    <property type="match status" value="1"/>
</dbReference>
<organism evidence="2">
    <name type="scientific">Salmonella dublin</name>
    <dbReference type="NCBI Taxonomy" id="98360"/>
    <lineage>
        <taxon>Bacteria</taxon>
        <taxon>Pseudomonadati</taxon>
        <taxon>Pseudomonadota</taxon>
        <taxon>Gammaproteobacteria</taxon>
        <taxon>Enterobacterales</taxon>
        <taxon>Enterobacteriaceae</taxon>
        <taxon>Salmonella</taxon>
    </lineage>
</organism>
<evidence type="ECO:0000259" key="1">
    <source>
        <dbReference type="Pfam" id="PF15645"/>
    </source>
</evidence>
<reference evidence="2" key="1">
    <citation type="journal article" date="2018" name="Genome Biol.">
        <title>SKESA: strategic k-mer extension for scrupulous assemblies.</title>
        <authorList>
            <person name="Souvorov A."/>
            <person name="Agarwala R."/>
            <person name="Lipman D.J."/>
        </authorList>
    </citation>
    <scope>NUCLEOTIDE SEQUENCE</scope>
    <source>
        <strain evidence="2">13-1494</strain>
    </source>
</reference>
<feature type="domain" description="Tox-PLDMTX" evidence="1">
    <location>
        <begin position="1"/>
        <end position="128"/>
    </location>
</feature>
<dbReference type="AlphaFoldDB" id="A0A730Y496"/>
<proteinExistence type="predicted"/>
<feature type="non-terminal residue" evidence="2">
    <location>
        <position position="1"/>
    </location>
</feature>